<feature type="region of interest" description="Disordered" evidence="1">
    <location>
        <begin position="1"/>
        <end position="30"/>
    </location>
</feature>
<gene>
    <name evidence="2" type="ORF">C6T65_30870</name>
</gene>
<feature type="region of interest" description="Disordered" evidence="1">
    <location>
        <begin position="84"/>
        <end position="104"/>
    </location>
</feature>
<dbReference type="EMBL" id="PVHK01000234">
    <property type="protein sequence ID" value="PRH38611.1"/>
    <property type="molecule type" value="Genomic_DNA"/>
</dbReference>
<feature type="region of interest" description="Disordered" evidence="1">
    <location>
        <begin position="45"/>
        <end position="65"/>
    </location>
</feature>
<evidence type="ECO:0000256" key="1">
    <source>
        <dbReference type="SAM" id="MobiDB-lite"/>
    </source>
</evidence>
<accession>A0AA44XUF5</accession>
<dbReference type="AlphaFoldDB" id="A0AA44XUF5"/>
<name>A0AA44XUF5_BURVI</name>
<organism evidence="2 3">
    <name type="scientific">Burkholderia vietnamiensis</name>
    <dbReference type="NCBI Taxonomy" id="60552"/>
    <lineage>
        <taxon>Bacteria</taxon>
        <taxon>Pseudomonadati</taxon>
        <taxon>Pseudomonadota</taxon>
        <taxon>Betaproteobacteria</taxon>
        <taxon>Burkholderiales</taxon>
        <taxon>Burkholderiaceae</taxon>
        <taxon>Burkholderia</taxon>
        <taxon>Burkholderia cepacia complex</taxon>
    </lineage>
</organism>
<sequence>MRGRSATVGAGTASAGRGERDDRDDRPPACRGAASAAAFLIDAPSRTSAARGARPVVSRVARGRPRPLARHRAALLHVSATPAAGRSSCLTFPPRERCTSRRRR</sequence>
<dbReference type="Proteomes" id="UP000237632">
    <property type="component" value="Unassembled WGS sequence"/>
</dbReference>
<feature type="compositionally biased region" description="Basic and acidic residues" evidence="1">
    <location>
        <begin position="94"/>
        <end position="104"/>
    </location>
</feature>
<protein>
    <submittedName>
        <fullName evidence="2">Uncharacterized protein</fullName>
    </submittedName>
</protein>
<feature type="compositionally biased region" description="Basic and acidic residues" evidence="1">
    <location>
        <begin position="17"/>
        <end position="28"/>
    </location>
</feature>
<feature type="compositionally biased region" description="Low complexity" evidence="1">
    <location>
        <begin position="1"/>
        <end position="16"/>
    </location>
</feature>
<evidence type="ECO:0000313" key="2">
    <source>
        <dbReference type="EMBL" id="PRH38611.1"/>
    </source>
</evidence>
<comment type="caution">
    <text evidence="2">The sequence shown here is derived from an EMBL/GenBank/DDBJ whole genome shotgun (WGS) entry which is preliminary data.</text>
</comment>
<evidence type="ECO:0000313" key="3">
    <source>
        <dbReference type="Proteomes" id="UP000237632"/>
    </source>
</evidence>
<reference evidence="2 3" key="1">
    <citation type="submission" date="2018-03" db="EMBL/GenBank/DDBJ databases">
        <authorList>
            <person name="Nguyen K."/>
            <person name="Fouts D."/>
            <person name="Sutton G."/>
        </authorList>
    </citation>
    <scope>NUCLEOTIDE SEQUENCE [LARGE SCALE GENOMIC DNA]</scope>
    <source>
        <strain evidence="2 3">AU3578</strain>
    </source>
</reference>
<proteinExistence type="predicted"/>